<evidence type="ECO:0000313" key="3">
    <source>
        <dbReference type="Proteomes" id="UP000054018"/>
    </source>
</evidence>
<dbReference type="Proteomes" id="UP000054018">
    <property type="component" value="Unassembled WGS sequence"/>
</dbReference>
<proteinExistence type="predicted"/>
<feature type="compositionally biased region" description="Pro residues" evidence="1">
    <location>
        <begin position="263"/>
        <end position="276"/>
    </location>
</feature>
<sequence>MPPVDSPPGTTRFKTPATRTTRASSQVSYKDPLATQTSIVTDHVTGLRHLLKKEILPAGINPSINRLTTALFHIAQLPNVPASAIDGIWAVGFLLEKVGATVLSTEIQNMLCTSLTEMIINHVIAAISPHVAFMQDTVLALKLPSPLAPPMTSTQSETLPSPTLDSAPALTPDDLLPHVESICTLVNTIQEKMPLLEAIHKHLVVTGSSDTLASISTSLDCMEMLVDDVGAGLTLVTEVVNTLLPSLDSTQTQMDILQGHLTSPPPPQTTQSPPAPSHTYSDAVKSLPRSQLATAALAKAETWTRQVLFTPTPDQTLYTKTTDPGHIAVDVMDFMLTLQDEETPFTNVKSAVCLNNGNLLLELSSSEAAEWMRLEPIRNILSNSLGIDMVVKEHTYTLVVPFFPMLLEFTDLLLLSNIEMENELPPSSFHSVHWAKNPE</sequence>
<dbReference type="AlphaFoldDB" id="A0A0C9YE70"/>
<evidence type="ECO:0000313" key="2">
    <source>
        <dbReference type="EMBL" id="KIK12159.1"/>
    </source>
</evidence>
<feature type="region of interest" description="Disordered" evidence="1">
    <location>
        <begin position="1"/>
        <end position="27"/>
    </location>
</feature>
<reference evidence="3" key="2">
    <citation type="submission" date="2015-01" db="EMBL/GenBank/DDBJ databases">
        <title>Evolutionary Origins and Diversification of the Mycorrhizal Mutualists.</title>
        <authorList>
            <consortium name="DOE Joint Genome Institute"/>
            <consortium name="Mycorrhizal Genomics Consortium"/>
            <person name="Kohler A."/>
            <person name="Kuo A."/>
            <person name="Nagy L.G."/>
            <person name="Floudas D."/>
            <person name="Copeland A."/>
            <person name="Barry K.W."/>
            <person name="Cichocki N."/>
            <person name="Veneault-Fourrey C."/>
            <person name="LaButti K."/>
            <person name="Lindquist E.A."/>
            <person name="Lipzen A."/>
            <person name="Lundell T."/>
            <person name="Morin E."/>
            <person name="Murat C."/>
            <person name="Riley R."/>
            <person name="Ohm R."/>
            <person name="Sun H."/>
            <person name="Tunlid A."/>
            <person name="Henrissat B."/>
            <person name="Grigoriev I.V."/>
            <person name="Hibbett D.S."/>
            <person name="Martin F."/>
        </authorList>
    </citation>
    <scope>NUCLEOTIDE SEQUENCE [LARGE SCALE GENOMIC DNA]</scope>
    <source>
        <strain evidence="3">441</strain>
    </source>
</reference>
<organism evidence="2 3">
    <name type="scientific">Pisolithus microcarpus 441</name>
    <dbReference type="NCBI Taxonomy" id="765257"/>
    <lineage>
        <taxon>Eukaryota</taxon>
        <taxon>Fungi</taxon>
        <taxon>Dikarya</taxon>
        <taxon>Basidiomycota</taxon>
        <taxon>Agaricomycotina</taxon>
        <taxon>Agaricomycetes</taxon>
        <taxon>Agaricomycetidae</taxon>
        <taxon>Boletales</taxon>
        <taxon>Sclerodermatineae</taxon>
        <taxon>Pisolithaceae</taxon>
        <taxon>Pisolithus</taxon>
    </lineage>
</organism>
<dbReference type="HOGENOM" id="CLU_031133_0_0_1"/>
<name>A0A0C9YE70_9AGAM</name>
<reference evidence="2 3" key="1">
    <citation type="submission" date="2014-04" db="EMBL/GenBank/DDBJ databases">
        <authorList>
            <consortium name="DOE Joint Genome Institute"/>
            <person name="Kuo A."/>
            <person name="Kohler A."/>
            <person name="Costa M.D."/>
            <person name="Nagy L.G."/>
            <person name="Floudas D."/>
            <person name="Copeland A."/>
            <person name="Barry K.W."/>
            <person name="Cichocki N."/>
            <person name="Veneault-Fourrey C."/>
            <person name="LaButti K."/>
            <person name="Lindquist E.A."/>
            <person name="Lipzen A."/>
            <person name="Lundell T."/>
            <person name="Morin E."/>
            <person name="Murat C."/>
            <person name="Sun H."/>
            <person name="Tunlid A."/>
            <person name="Henrissat B."/>
            <person name="Grigoriev I.V."/>
            <person name="Hibbett D.S."/>
            <person name="Martin F."/>
            <person name="Nordberg H.P."/>
            <person name="Cantor M.N."/>
            <person name="Hua S.X."/>
        </authorList>
    </citation>
    <scope>NUCLEOTIDE SEQUENCE [LARGE SCALE GENOMIC DNA]</scope>
    <source>
        <strain evidence="2 3">441</strain>
    </source>
</reference>
<protein>
    <submittedName>
        <fullName evidence="2">Uncharacterized protein</fullName>
    </submittedName>
</protein>
<dbReference type="EMBL" id="KN834111">
    <property type="protein sequence ID" value="KIK12159.1"/>
    <property type="molecule type" value="Genomic_DNA"/>
</dbReference>
<feature type="region of interest" description="Disordered" evidence="1">
    <location>
        <begin position="257"/>
        <end position="282"/>
    </location>
</feature>
<evidence type="ECO:0000256" key="1">
    <source>
        <dbReference type="SAM" id="MobiDB-lite"/>
    </source>
</evidence>
<accession>A0A0C9YE70</accession>
<feature type="compositionally biased region" description="Low complexity" evidence="1">
    <location>
        <begin position="10"/>
        <end position="22"/>
    </location>
</feature>
<dbReference type="OrthoDB" id="2692743at2759"/>
<keyword evidence="3" id="KW-1185">Reference proteome</keyword>
<gene>
    <name evidence="2" type="ORF">PISMIDRAFT_18936</name>
</gene>